<gene>
    <name evidence="1" type="ORF">CRENPOLYSF2_110002</name>
</gene>
<organism evidence="1 2">
    <name type="scientific">Crenothrix polyspora</name>
    <dbReference type="NCBI Taxonomy" id="360316"/>
    <lineage>
        <taxon>Bacteria</taxon>
        <taxon>Pseudomonadati</taxon>
        <taxon>Pseudomonadota</taxon>
        <taxon>Gammaproteobacteria</taxon>
        <taxon>Methylococcales</taxon>
        <taxon>Crenotrichaceae</taxon>
        <taxon>Crenothrix</taxon>
    </lineage>
</organism>
<dbReference type="Proteomes" id="UP000195442">
    <property type="component" value="Unassembled WGS sequence"/>
</dbReference>
<sequence length="94" mass="10830">MLKSYEAIYDHGHIQWLGEVPKFKRVRVVLVTDDTHELEESSPLETHNNGAKLVSILRGTSSELMASITEKFGDPLEWQREQRQDLVLPGREEN</sequence>
<evidence type="ECO:0000313" key="2">
    <source>
        <dbReference type="Proteomes" id="UP000195442"/>
    </source>
</evidence>
<proteinExistence type="predicted"/>
<dbReference type="RefSeq" id="WP_087145556.1">
    <property type="nucleotide sequence ID" value="NZ_FUKJ01000013.1"/>
</dbReference>
<protein>
    <submittedName>
        <fullName evidence="1">Uncharacterized protein</fullName>
    </submittedName>
</protein>
<name>A0A1R4GZ66_9GAMM</name>
<dbReference type="EMBL" id="FUKJ01000013">
    <property type="protein sequence ID" value="SJM89283.1"/>
    <property type="molecule type" value="Genomic_DNA"/>
</dbReference>
<accession>A0A1R4GZ66</accession>
<keyword evidence="2" id="KW-1185">Reference proteome</keyword>
<evidence type="ECO:0000313" key="1">
    <source>
        <dbReference type="EMBL" id="SJM89283.1"/>
    </source>
</evidence>
<dbReference type="AlphaFoldDB" id="A0A1R4GZ66"/>
<reference evidence="2" key="1">
    <citation type="submission" date="2017-02" db="EMBL/GenBank/DDBJ databases">
        <authorList>
            <person name="Daims H."/>
        </authorList>
    </citation>
    <scope>NUCLEOTIDE SEQUENCE [LARGE SCALE GENOMIC DNA]</scope>
</reference>
<dbReference type="OrthoDB" id="5574236at2"/>